<evidence type="ECO:0000256" key="1">
    <source>
        <dbReference type="ARBA" id="ARBA00004196"/>
    </source>
</evidence>
<proteinExistence type="predicted"/>
<feature type="chain" id="PRO_5038735287" evidence="2">
    <location>
        <begin position="25"/>
        <end position="1474"/>
    </location>
</feature>
<reference evidence="4" key="2">
    <citation type="submission" date="2021-04" db="EMBL/GenBank/DDBJ databases">
        <authorList>
            <person name="Gilroy R."/>
        </authorList>
    </citation>
    <scope>NUCLEOTIDE SEQUENCE</scope>
    <source>
        <strain evidence="4">CHK192-19661</strain>
    </source>
</reference>
<evidence type="ECO:0000313" key="4">
    <source>
        <dbReference type="EMBL" id="HIZ08988.1"/>
    </source>
</evidence>
<dbReference type="PROSITE" id="PS51257">
    <property type="entry name" value="PROKAR_LIPOPROTEIN"/>
    <property type="match status" value="1"/>
</dbReference>
<dbReference type="Pfam" id="PF18676">
    <property type="entry name" value="MBG_2"/>
    <property type="match status" value="1"/>
</dbReference>
<evidence type="ECO:0000259" key="3">
    <source>
        <dbReference type="Pfam" id="PF18676"/>
    </source>
</evidence>
<reference evidence="4" key="1">
    <citation type="journal article" date="2021" name="PeerJ">
        <title>Extensive microbial diversity within the chicken gut microbiome revealed by metagenomics and culture.</title>
        <authorList>
            <person name="Gilroy R."/>
            <person name="Ravi A."/>
            <person name="Getino M."/>
            <person name="Pursley I."/>
            <person name="Horton D.L."/>
            <person name="Alikhan N.F."/>
            <person name="Baker D."/>
            <person name="Gharbi K."/>
            <person name="Hall N."/>
            <person name="Watson M."/>
            <person name="Adriaenssens E.M."/>
            <person name="Foster-Nyarko E."/>
            <person name="Jarju S."/>
            <person name="Secka A."/>
            <person name="Antonio M."/>
            <person name="Oren A."/>
            <person name="Chaudhuri R.R."/>
            <person name="La Ragione R."/>
            <person name="Hildebrand F."/>
            <person name="Pallen M.J."/>
        </authorList>
    </citation>
    <scope>NUCLEOTIDE SEQUENCE</scope>
    <source>
        <strain evidence="4">CHK192-19661</strain>
    </source>
</reference>
<evidence type="ECO:0000313" key="5">
    <source>
        <dbReference type="Proteomes" id="UP000824025"/>
    </source>
</evidence>
<sequence>MRKRWLLAALSALCFALLFVGCTAQKPVYTVTYINGAEVFYTDTAEEGAPLPRPDKDPEKAEDDTYTYTFKGWSLSEGGEIADLASVTSVTEAMTFYAVFEPVEKPVFTYTVTFVDGLTGKPIGEPQSVKEGESAVAPEPPVHEGYTFTGWDKDFTNITVRTEVKALYTVNSYTLTTEVLGKETTQEIEYGGSLELGAPETPEGLVFAGWYVKEDGEAVLLTEKYPDGMPAAAVSAYAAFEIDWSGVSLDTADAVYGGKAAVTVPDSEGFSYTYVWGDDTAGPEFAYKAAGEQDVKVTVRAEYKSGNATYAEGEKTFEQTVAVAKATLSVTVKPESGEVAYGTLPQISFDADGFVGEDAAKYEGRFTAVFTDAADAPADGAGLAVGEYTVSAQLLGQSDYELKVTTAKLKVTPKAITLKLTAEDIRYGEEPEYTVSSDGFAYGEDMDVLSGGSVVFKKDGAIVSGSLSAGVYTAETQGYASENYSVTQASAQFEVSKATLTVTVGTDKTQYVYAESAAPSYVVDESGLVNGDIAGVVTGEPSYVFTKEGEEVSGVLPVGSYGVTVKGLSADNYELKIVDGSFIVMAREVLLEAEVSQKSGAEWTKSDFAPALPDGCTFSGTLVLNTTDAGEYKLEGTSLEGTLFAWGVPAKVLRGEEDVTANFVFRFAVAVKLEEIDFDVDTVENFTAVYTGNEIELGKDITVKEPPEGLKIEYKLGEEGSYAEALPKATDAGVYTVYFRLSAPNYTAYEGSYQATISQAENKIAETTSFGTYTYTGQDQTVEFASHLKADFGEIVLKEGNTNIVKDAGEYSFTVCVVETENYKGAEHTVKITVGKATYTEGQIPAQKVAEEDIVAGMNKTLADVALAEGFAWTEDSLGYKAGENTAAATYCGDTKNYEPYSLQITFTARRENITIFADGTKLEADFGISSFTDFAAALSAKDEKGESFTLVDLSTLCSAAFVNIDYTTGGTYAVRYTLTTAENDYYAFAFENAEGGEYFAPFKLKSVKLGDALYTIEDALAKAVSGNTVIVTANTAFVSADTLSLLNGVYSAEGGHYTVKAGVIVIVPYDSSVTSAEANLKDNETAATRYADENEATYLKLRLNVPAGVTLNINGYLSVGGVLGSTAQGMAGHTSGNYAQIDLNGGIAVNNSGRLDVYGYIKGEGKTYIYNGGTVYSPFVVRDFKGGTYTTGAYLKDIAPFSQYELPNIQTNMYIEYGATYTARASLYASSKFNTTNAIVIGVNGVIELYEGGYIETEFTPETVHNKYGRTTTAGYTKLTFYGGAKDNELSLQMGIPVSTASCLLGIPYNFSFVFENGVYDLNMQYKLMPGASFTIGNEATVNIHSNFIVYTGDFAENITNTGDGSVLSNTYYYPTTVGDGRIQVKGQLNFVQGAFGGVVQAETGAKVLISTDVSLSLNSYEVTKFRKILFIGSVSETQTISKNAQLSGYEGELTAGMRYTYDGESWTAAPQV</sequence>
<feature type="domain" description="MBG" evidence="3">
    <location>
        <begin position="500"/>
        <end position="582"/>
    </location>
</feature>
<dbReference type="InterPro" id="IPR042229">
    <property type="entry name" value="Listeria/Bacterioides_rpt_sf"/>
</dbReference>
<dbReference type="InterPro" id="IPR041286">
    <property type="entry name" value="MBG_2"/>
</dbReference>
<dbReference type="Pfam" id="PF09479">
    <property type="entry name" value="Flg_new"/>
    <property type="match status" value="3"/>
</dbReference>
<name>A0A9D2D5L6_9FIRM</name>
<dbReference type="GO" id="GO:0030313">
    <property type="term" value="C:cell envelope"/>
    <property type="evidence" value="ECO:0007669"/>
    <property type="project" value="UniProtKB-SubCell"/>
</dbReference>
<comment type="caution">
    <text evidence="4">The sequence shown here is derived from an EMBL/GenBank/DDBJ whole genome shotgun (WGS) entry which is preliminary data.</text>
</comment>
<dbReference type="Gene3D" id="2.60.40.4270">
    <property type="entry name" value="Listeria-Bacteroides repeat domain"/>
    <property type="match status" value="2"/>
</dbReference>
<accession>A0A9D2D5L6</accession>
<organism evidence="4 5">
    <name type="scientific">Candidatus Borkfalkia avicola</name>
    <dbReference type="NCBI Taxonomy" id="2838503"/>
    <lineage>
        <taxon>Bacteria</taxon>
        <taxon>Bacillati</taxon>
        <taxon>Bacillota</taxon>
        <taxon>Clostridia</taxon>
        <taxon>Christensenellales</taxon>
        <taxon>Christensenellaceae</taxon>
        <taxon>Candidatus Borkfalkia</taxon>
    </lineage>
</organism>
<protein>
    <submittedName>
        <fullName evidence="4">InlB B-repeat-containing protein</fullName>
    </submittedName>
</protein>
<gene>
    <name evidence="4" type="ORF">H9726_00740</name>
</gene>
<evidence type="ECO:0000256" key="2">
    <source>
        <dbReference type="SAM" id="SignalP"/>
    </source>
</evidence>
<dbReference type="EMBL" id="DXCF01000003">
    <property type="protein sequence ID" value="HIZ08988.1"/>
    <property type="molecule type" value="Genomic_DNA"/>
</dbReference>
<dbReference type="Proteomes" id="UP000824025">
    <property type="component" value="Unassembled WGS sequence"/>
</dbReference>
<comment type="subcellular location">
    <subcellularLocation>
        <location evidence="1">Cell envelope</location>
    </subcellularLocation>
</comment>
<feature type="signal peptide" evidence="2">
    <location>
        <begin position="1"/>
        <end position="24"/>
    </location>
</feature>
<keyword evidence="2" id="KW-0732">Signal</keyword>
<dbReference type="InterPro" id="IPR013378">
    <property type="entry name" value="InlB-like_B-rpt"/>
</dbReference>